<keyword evidence="2" id="KW-0067">ATP-binding</keyword>
<dbReference type="PROSITE" id="PS50893">
    <property type="entry name" value="ABC_TRANSPORTER_2"/>
    <property type="match status" value="1"/>
</dbReference>
<sequence length="536" mass="59665">MAQTTNAEKPTVISKSPLVKQTIGIWTTVRFKESLVDSFKPTHYWAAASRYFTSLPVVRRFVVDVYTLNPPLVLLYLMGKAWKGIEPGITDYIRTVAIESMSEEEFRQDIVNNNLSGYIMDEYSKARKRLGTHFARNTLRELRLEAKLLVQLLRALSGEIPVLYFTYHALKDPAVHTMSSLAILRQQSSALITSVDMSFLMFSCIMQTLNNIQSLYKVRPLILVDGTIEYSPQKDCRSGMDLELKDVSFEYPGMKSGALHDINLHIRAGQLVVIVGENGSGKSTLIKLLSRMYDASEGTVLIDGLAIEEYRLSDLRDAMALLNQEHSIYPVSMGENIGLGYVACATDPEAIGLAAEKGGATEVLKSLDEGLDTVLHPVKTARGLELELPKHQVLEDILDGLEVQREVSGMSIRFGFRCLEVTVATAGEKQRLVAARTFMRLCSPKIKLVAVDEPSSALDPRGELELFSHLRAERVGKMMIFVTHRFGHLTCHADLILCMKNGTIVEAGRHEELLPLNGEYATLYKIQAQAFAPAQP</sequence>
<evidence type="ECO:0000256" key="1">
    <source>
        <dbReference type="ARBA" id="ARBA00022741"/>
    </source>
</evidence>
<organism evidence="4 5">
    <name type="scientific">Sphagnurus paluster</name>
    <dbReference type="NCBI Taxonomy" id="117069"/>
    <lineage>
        <taxon>Eukaryota</taxon>
        <taxon>Fungi</taxon>
        <taxon>Dikarya</taxon>
        <taxon>Basidiomycota</taxon>
        <taxon>Agaricomycotina</taxon>
        <taxon>Agaricomycetes</taxon>
        <taxon>Agaricomycetidae</taxon>
        <taxon>Agaricales</taxon>
        <taxon>Tricholomatineae</taxon>
        <taxon>Lyophyllaceae</taxon>
        <taxon>Sphagnurus</taxon>
    </lineage>
</organism>
<feature type="domain" description="ABC transporter" evidence="3">
    <location>
        <begin position="242"/>
        <end position="526"/>
    </location>
</feature>
<dbReference type="InterPro" id="IPR003439">
    <property type="entry name" value="ABC_transporter-like_ATP-bd"/>
</dbReference>
<evidence type="ECO:0000259" key="3">
    <source>
        <dbReference type="PROSITE" id="PS50893"/>
    </source>
</evidence>
<evidence type="ECO:0000256" key="2">
    <source>
        <dbReference type="ARBA" id="ARBA00022840"/>
    </source>
</evidence>
<dbReference type="SUPFAM" id="SSF52540">
    <property type="entry name" value="P-loop containing nucleoside triphosphate hydrolases"/>
    <property type="match status" value="1"/>
</dbReference>
<accession>A0A9P7FV02</accession>
<dbReference type="InterPro" id="IPR039421">
    <property type="entry name" value="Type_1_exporter"/>
</dbReference>
<dbReference type="SMART" id="SM00382">
    <property type="entry name" value="AAA"/>
    <property type="match status" value="1"/>
</dbReference>
<proteinExistence type="predicted"/>
<dbReference type="PANTHER" id="PTHR43394:SF1">
    <property type="entry name" value="ATP-BINDING CASSETTE SUB-FAMILY B MEMBER 10, MITOCHONDRIAL"/>
    <property type="match status" value="1"/>
</dbReference>
<reference evidence="4" key="1">
    <citation type="submission" date="2021-02" db="EMBL/GenBank/DDBJ databases">
        <authorList>
            <person name="Nieuwenhuis M."/>
            <person name="Van De Peppel L.J.J."/>
        </authorList>
    </citation>
    <scope>NUCLEOTIDE SEQUENCE</scope>
    <source>
        <strain evidence="4">D49</strain>
    </source>
</reference>
<evidence type="ECO:0000313" key="4">
    <source>
        <dbReference type="EMBL" id="KAG5637564.1"/>
    </source>
</evidence>
<evidence type="ECO:0000313" key="5">
    <source>
        <dbReference type="Proteomes" id="UP000717328"/>
    </source>
</evidence>
<gene>
    <name evidence="4" type="ORF">H0H81_004141</name>
</gene>
<dbReference type="GO" id="GO:0005524">
    <property type="term" value="F:ATP binding"/>
    <property type="evidence" value="ECO:0007669"/>
    <property type="project" value="UniProtKB-KW"/>
</dbReference>
<dbReference type="Gene3D" id="3.40.50.300">
    <property type="entry name" value="P-loop containing nucleotide triphosphate hydrolases"/>
    <property type="match status" value="1"/>
</dbReference>
<dbReference type="EMBL" id="JABCKI010005820">
    <property type="protein sequence ID" value="KAG5637564.1"/>
    <property type="molecule type" value="Genomic_DNA"/>
</dbReference>
<dbReference type="Pfam" id="PF00005">
    <property type="entry name" value="ABC_tran"/>
    <property type="match status" value="1"/>
</dbReference>
<name>A0A9P7FV02_9AGAR</name>
<dbReference type="GO" id="GO:0016887">
    <property type="term" value="F:ATP hydrolysis activity"/>
    <property type="evidence" value="ECO:0007669"/>
    <property type="project" value="InterPro"/>
</dbReference>
<dbReference type="InterPro" id="IPR027417">
    <property type="entry name" value="P-loop_NTPase"/>
</dbReference>
<dbReference type="Proteomes" id="UP000717328">
    <property type="component" value="Unassembled WGS sequence"/>
</dbReference>
<dbReference type="AlphaFoldDB" id="A0A9P7FV02"/>
<comment type="caution">
    <text evidence="4">The sequence shown here is derived from an EMBL/GenBank/DDBJ whole genome shotgun (WGS) entry which is preliminary data.</text>
</comment>
<dbReference type="InterPro" id="IPR003593">
    <property type="entry name" value="AAA+_ATPase"/>
</dbReference>
<keyword evidence="1" id="KW-0547">Nucleotide-binding</keyword>
<keyword evidence="5" id="KW-1185">Reference proteome</keyword>
<dbReference type="GO" id="GO:0015421">
    <property type="term" value="F:ABC-type oligopeptide transporter activity"/>
    <property type="evidence" value="ECO:0007669"/>
    <property type="project" value="TreeGrafter"/>
</dbReference>
<protein>
    <recommendedName>
        <fullName evidence="3">ABC transporter domain-containing protein</fullName>
    </recommendedName>
</protein>
<dbReference type="OrthoDB" id="6500128at2759"/>
<reference evidence="4" key="2">
    <citation type="submission" date="2021-10" db="EMBL/GenBank/DDBJ databases">
        <title>Phylogenomics reveals ancestral predisposition of the termite-cultivated fungus Termitomyces towards a domesticated lifestyle.</title>
        <authorList>
            <person name="Auxier B."/>
            <person name="Grum-Grzhimaylo A."/>
            <person name="Cardenas M.E."/>
            <person name="Lodge J.D."/>
            <person name="Laessoe T."/>
            <person name="Pedersen O."/>
            <person name="Smith M.E."/>
            <person name="Kuyper T.W."/>
            <person name="Franco-Molano E.A."/>
            <person name="Baroni T.J."/>
            <person name="Aanen D.K."/>
        </authorList>
    </citation>
    <scope>NUCLEOTIDE SEQUENCE</scope>
    <source>
        <strain evidence="4">D49</strain>
    </source>
</reference>
<dbReference type="PANTHER" id="PTHR43394">
    <property type="entry name" value="ATP-DEPENDENT PERMEASE MDL1, MITOCHONDRIAL"/>
    <property type="match status" value="1"/>
</dbReference>